<evidence type="ECO:0000313" key="1">
    <source>
        <dbReference type="EMBL" id="GIG11564.1"/>
    </source>
</evidence>
<evidence type="ECO:0008006" key="3">
    <source>
        <dbReference type="Google" id="ProtNLM"/>
    </source>
</evidence>
<accession>A0A8J3L4Z9</accession>
<organism evidence="1 2">
    <name type="scientific">Catellatospora coxensis</name>
    <dbReference type="NCBI Taxonomy" id="310354"/>
    <lineage>
        <taxon>Bacteria</taxon>
        <taxon>Bacillati</taxon>
        <taxon>Actinomycetota</taxon>
        <taxon>Actinomycetes</taxon>
        <taxon>Micromonosporales</taxon>
        <taxon>Micromonosporaceae</taxon>
        <taxon>Catellatospora</taxon>
    </lineage>
</organism>
<reference evidence="1 2" key="1">
    <citation type="submission" date="2021-01" db="EMBL/GenBank/DDBJ databases">
        <title>Whole genome shotgun sequence of Catellatospora coxensis NBRC 107359.</title>
        <authorList>
            <person name="Komaki H."/>
            <person name="Tamura T."/>
        </authorList>
    </citation>
    <scope>NUCLEOTIDE SEQUENCE [LARGE SCALE GENOMIC DNA]</scope>
    <source>
        <strain evidence="1 2">NBRC 107359</strain>
    </source>
</reference>
<name>A0A8J3L4Z9_9ACTN</name>
<gene>
    <name evidence="1" type="ORF">Cco03nite_82640</name>
</gene>
<keyword evidence="2" id="KW-1185">Reference proteome</keyword>
<dbReference type="Proteomes" id="UP000630887">
    <property type="component" value="Unassembled WGS sequence"/>
</dbReference>
<comment type="caution">
    <text evidence="1">The sequence shown here is derived from an EMBL/GenBank/DDBJ whole genome shotgun (WGS) entry which is preliminary data.</text>
</comment>
<dbReference type="EMBL" id="BONI01000150">
    <property type="protein sequence ID" value="GIG11564.1"/>
    <property type="molecule type" value="Genomic_DNA"/>
</dbReference>
<evidence type="ECO:0000313" key="2">
    <source>
        <dbReference type="Proteomes" id="UP000630887"/>
    </source>
</evidence>
<protein>
    <recommendedName>
        <fullName evidence="3">DUF4288 domain-containing protein</fullName>
    </recommendedName>
</protein>
<dbReference type="AlphaFoldDB" id="A0A8J3L4Z9"/>
<proteinExistence type="predicted"/>
<sequence>MTVSDRGWFSVRCVVRFPAEQRSMFEERVTLWRAADFADAVERAEAEVREYAALLGGEYTGLAQAYEIDGEPGDGAEVFSLIRDSDLSTAAYLDAFFDTGSERQGRIAEE</sequence>